<dbReference type="InterPro" id="IPR000182">
    <property type="entry name" value="GNAT_dom"/>
</dbReference>
<dbReference type="PANTHER" id="PTHR42791:SF1">
    <property type="entry name" value="N-ACETYLTRANSFERASE DOMAIN-CONTAINING PROTEIN"/>
    <property type="match status" value="1"/>
</dbReference>
<accession>A0A6J6DUV4</accession>
<proteinExistence type="predicted"/>
<protein>
    <submittedName>
        <fullName evidence="2">Unannotated protein</fullName>
    </submittedName>
</protein>
<dbReference type="PANTHER" id="PTHR42791">
    <property type="entry name" value="GNAT FAMILY ACETYLTRANSFERASE"/>
    <property type="match status" value="1"/>
</dbReference>
<sequence>MTTSQTPTPRRAARHAVAQDLPALETALAIAFADDPMILWVTGLEDRERRIEATAPGFFRPSLAAALQRGHAYTVDGASGAALWSPPDVRMFREDEGAAFATAMMEHVGPSSMERLMAIGELVGSHHPSDVPHFYLFILGAAEQGRGVGATVIAPVLARCDADGLPAYLESSSSRNLSFYERHGFRVLWEDRPAPDGPVFRGMWRDPVVDGAR</sequence>
<evidence type="ECO:0000259" key="1">
    <source>
        <dbReference type="Pfam" id="PF13673"/>
    </source>
</evidence>
<organism evidence="2">
    <name type="scientific">freshwater metagenome</name>
    <dbReference type="NCBI Taxonomy" id="449393"/>
    <lineage>
        <taxon>unclassified sequences</taxon>
        <taxon>metagenomes</taxon>
        <taxon>ecological metagenomes</taxon>
    </lineage>
</organism>
<dbReference type="AlphaFoldDB" id="A0A6J6DUV4"/>
<dbReference type="SUPFAM" id="SSF55729">
    <property type="entry name" value="Acyl-CoA N-acyltransferases (Nat)"/>
    <property type="match status" value="1"/>
</dbReference>
<dbReference type="InterPro" id="IPR016181">
    <property type="entry name" value="Acyl_CoA_acyltransferase"/>
</dbReference>
<dbReference type="Pfam" id="PF13673">
    <property type="entry name" value="Acetyltransf_10"/>
    <property type="match status" value="1"/>
</dbReference>
<name>A0A6J6DUV4_9ZZZZ</name>
<gene>
    <name evidence="2" type="ORF">UFOPK1493_02135</name>
</gene>
<feature type="domain" description="N-acetyltransferase" evidence="1">
    <location>
        <begin position="117"/>
        <end position="194"/>
    </location>
</feature>
<reference evidence="2" key="1">
    <citation type="submission" date="2020-05" db="EMBL/GenBank/DDBJ databases">
        <authorList>
            <person name="Chiriac C."/>
            <person name="Salcher M."/>
            <person name="Ghai R."/>
            <person name="Kavagutti S V."/>
        </authorList>
    </citation>
    <scope>NUCLEOTIDE SEQUENCE</scope>
</reference>
<dbReference type="GO" id="GO:0016747">
    <property type="term" value="F:acyltransferase activity, transferring groups other than amino-acyl groups"/>
    <property type="evidence" value="ECO:0007669"/>
    <property type="project" value="InterPro"/>
</dbReference>
<dbReference type="EMBL" id="CAEZSR010000079">
    <property type="protein sequence ID" value="CAB4566685.1"/>
    <property type="molecule type" value="Genomic_DNA"/>
</dbReference>
<dbReference type="InterPro" id="IPR052523">
    <property type="entry name" value="Trichothecene_AcTrans"/>
</dbReference>
<dbReference type="Gene3D" id="3.40.630.30">
    <property type="match status" value="1"/>
</dbReference>
<evidence type="ECO:0000313" key="2">
    <source>
        <dbReference type="EMBL" id="CAB4566685.1"/>
    </source>
</evidence>